<protein>
    <recommendedName>
        <fullName evidence="3">SH3b domain-containing protein</fullName>
    </recommendedName>
</protein>
<gene>
    <name evidence="1" type="ordered locus">Celal_1699</name>
</gene>
<accession>E6XCL2</accession>
<dbReference type="PROSITE" id="PS51257">
    <property type="entry name" value="PROKAR_LIPOPROTEIN"/>
    <property type="match status" value="1"/>
</dbReference>
<dbReference type="Proteomes" id="UP000008634">
    <property type="component" value="Chromosome"/>
</dbReference>
<dbReference type="KEGG" id="cao:Celal_1699"/>
<dbReference type="RefSeq" id="WP_013550481.1">
    <property type="nucleotide sequence ID" value="NC_014934.1"/>
</dbReference>
<dbReference type="HOGENOM" id="CLU_530710_0_0_10"/>
<dbReference type="OrthoDB" id="1427840at2"/>
<organism evidence="1 2">
    <name type="scientific">Cellulophaga algicola (strain DSM 14237 / IC166 / ACAM 630)</name>
    <dbReference type="NCBI Taxonomy" id="688270"/>
    <lineage>
        <taxon>Bacteria</taxon>
        <taxon>Pseudomonadati</taxon>
        <taxon>Bacteroidota</taxon>
        <taxon>Flavobacteriia</taxon>
        <taxon>Flavobacteriales</taxon>
        <taxon>Flavobacteriaceae</taxon>
        <taxon>Cellulophaga</taxon>
    </lineage>
</organism>
<dbReference type="Gene3D" id="2.30.30.40">
    <property type="entry name" value="SH3 Domains"/>
    <property type="match status" value="1"/>
</dbReference>
<dbReference type="AlphaFoldDB" id="E6XCL2"/>
<evidence type="ECO:0000313" key="2">
    <source>
        <dbReference type="Proteomes" id="UP000008634"/>
    </source>
</evidence>
<keyword evidence="2" id="KW-1185">Reference proteome</keyword>
<name>E6XCL2_CELAD</name>
<proteinExistence type="predicted"/>
<dbReference type="EMBL" id="CP002453">
    <property type="protein sequence ID" value="ADV49001.1"/>
    <property type="molecule type" value="Genomic_DNA"/>
</dbReference>
<sequence length="513" mass="60637">MKIYMFFCMLLVFSCKIDNKTNQEQKIKNIESVKKQRVWEGIYTYASYYEPQEETKLSLSADYILIINSESIMYITGLNEEYYGEITKKTEEKIILEIDFKGTKEKIEIQYNGGNFKIIGNLVKQDIEEHYNRTGEEQSNNKELLLPLNKIYSFYAEDGRVNSENGLVIRKKPSLNSQKIATIPHNKKIKIFASTKIYDYITLSNNNKIVGEWKHIFYKNSKGKQENGYVFDSFIIYDFENYDYSSSYENKKENIDVYNEEQFFQNIKNNVTLNIKSKRLNLAKYLDENTEIADIPTGKLNSDLYNGLHIHSEENKRKTFLIKGYTNVEIKSDYKTEIITYPIQLSGLKSVTFNNLAFKKVTLNDDEAILYIDQKFLFEELSEYLFFINIKFFSKIQFSDKSIAFYPSSENSYFFQYCDFIKNASISLLWNHTNVSIDKCKFYELEDWKAIYMYYPSDSDKNRSRFKLTNSYIGNNKYLENIIKTGEQEPLDFIIENNIYKNNPNFKKVYTGE</sequence>
<evidence type="ECO:0008006" key="3">
    <source>
        <dbReference type="Google" id="ProtNLM"/>
    </source>
</evidence>
<evidence type="ECO:0000313" key="1">
    <source>
        <dbReference type="EMBL" id="ADV49001.1"/>
    </source>
</evidence>
<reference evidence="1 2" key="1">
    <citation type="journal article" date="2010" name="Stand. Genomic Sci.">
        <title>Complete genome sequence of Cellulophaga algicola type strain (IC166).</title>
        <authorList>
            <person name="Abt B."/>
            <person name="Lu M."/>
            <person name="Misra M."/>
            <person name="Han C."/>
            <person name="Nolan M."/>
            <person name="Lucas S."/>
            <person name="Hammon N."/>
            <person name="Deshpande S."/>
            <person name="Cheng J.F."/>
            <person name="Tapia R."/>
            <person name="Goodwin L."/>
            <person name="Pitluck S."/>
            <person name="Liolios K."/>
            <person name="Pagani I."/>
            <person name="Ivanova N."/>
            <person name="Mavromatis K."/>
            <person name="Ovchinikova G."/>
            <person name="Pati A."/>
            <person name="Chen A."/>
            <person name="Palaniappan K."/>
            <person name="Land M."/>
            <person name="Hauser L."/>
            <person name="Chang Y.J."/>
            <person name="Jeffries C.D."/>
            <person name="Detter J.C."/>
            <person name="Brambilla E."/>
            <person name="Rohde M."/>
            <person name="Tindall B.J."/>
            <person name="Goker M."/>
            <person name="Woyke T."/>
            <person name="Bristow J."/>
            <person name="Eisen J.A."/>
            <person name="Markowitz V."/>
            <person name="Hugenholtz P."/>
            <person name="Kyrpides N.C."/>
            <person name="Klenk H.P."/>
            <person name="Lapidus A."/>
        </authorList>
    </citation>
    <scope>NUCLEOTIDE SEQUENCE [LARGE SCALE GENOMIC DNA]</scope>
    <source>
        <strain evidence="2">DSM 14237 / IC166 / ACAM 630</strain>
    </source>
</reference>